<keyword evidence="2" id="KW-0503">Monooxygenase</keyword>
<keyword evidence="2" id="KW-0560">Oxidoreductase</keyword>
<organism evidence="2 3">
    <name type="scientific">Novosphingobium cyanobacteriorum</name>
    <dbReference type="NCBI Taxonomy" id="3024215"/>
    <lineage>
        <taxon>Bacteria</taxon>
        <taxon>Pseudomonadati</taxon>
        <taxon>Pseudomonadota</taxon>
        <taxon>Alphaproteobacteria</taxon>
        <taxon>Sphingomonadales</taxon>
        <taxon>Sphingomonadaceae</taxon>
        <taxon>Novosphingobium</taxon>
    </lineage>
</organism>
<dbReference type="GO" id="GO:0004497">
    <property type="term" value="F:monooxygenase activity"/>
    <property type="evidence" value="ECO:0007669"/>
    <property type="project" value="UniProtKB-KW"/>
</dbReference>
<comment type="caution">
    <text evidence="2">The sequence shown here is derived from an EMBL/GenBank/DDBJ whole genome shotgun (WGS) entry which is preliminary data.</text>
</comment>
<sequence>MERVTLFGWLDFEGKDVTAILRGATHLIAPTYEEPGCIHYVWTADPVQQGRMWVFEEWESVQSLTDHLAGPLYRQMADYLFASGMTGAEVDKYRVVQKQGVYDGEGTPRADFF</sequence>
<dbReference type="RefSeq" id="WP_277274805.1">
    <property type="nucleotide sequence ID" value="NZ_JAROCY010000001.1"/>
</dbReference>
<proteinExistence type="predicted"/>
<dbReference type="Pfam" id="PF03992">
    <property type="entry name" value="ABM"/>
    <property type="match status" value="1"/>
</dbReference>
<evidence type="ECO:0000313" key="3">
    <source>
        <dbReference type="Proteomes" id="UP001222770"/>
    </source>
</evidence>
<evidence type="ECO:0000313" key="2">
    <source>
        <dbReference type="EMBL" id="MDF8331698.1"/>
    </source>
</evidence>
<keyword evidence="3" id="KW-1185">Reference proteome</keyword>
<feature type="domain" description="ABM" evidence="1">
    <location>
        <begin position="4"/>
        <end position="96"/>
    </location>
</feature>
<dbReference type="PROSITE" id="PS51725">
    <property type="entry name" value="ABM"/>
    <property type="match status" value="1"/>
</dbReference>
<dbReference type="EMBL" id="JAROCY010000001">
    <property type="protein sequence ID" value="MDF8331698.1"/>
    <property type="molecule type" value="Genomic_DNA"/>
</dbReference>
<reference evidence="2 3" key="1">
    <citation type="submission" date="2023-03" db="EMBL/GenBank/DDBJ databases">
        <title>Novosphingobium cyanobacteriorum sp. nov., isolated from a eutrophic reservoir during the Microcystis bloom period.</title>
        <authorList>
            <person name="Kang M."/>
            <person name="Le V."/>
            <person name="Ko S.-R."/>
            <person name="Lee S.-A."/>
            <person name="Ahn C.-Y."/>
        </authorList>
    </citation>
    <scope>NUCLEOTIDE SEQUENCE [LARGE SCALE GENOMIC DNA]</scope>
    <source>
        <strain evidence="2 3">HBC54</strain>
    </source>
</reference>
<dbReference type="Gene3D" id="3.30.70.100">
    <property type="match status" value="1"/>
</dbReference>
<gene>
    <name evidence="2" type="ORF">POM99_00660</name>
</gene>
<evidence type="ECO:0000259" key="1">
    <source>
        <dbReference type="PROSITE" id="PS51725"/>
    </source>
</evidence>
<accession>A0ABT6CEF8</accession>
<dbReference type="SUPFAM" id="SSF54909">
    <property type="entry name" value="Dimeric alpha+beta barrel"/>
    <property type="match status" value="1"/>
</dbReference>
<name>A0ABT6CEF8_9SPHN</name>
<dbReference type="InterPro" id="IPR007138">
    <property type="entry name" value="ABM_dom"/>
</dbReference>
<dbReference type="Proteomes" id="UP001222770">
    <property type="component" value="Unassembled WGS sequence"/>
</dbReference>
<protein>
    <submittedName>
        <fullName evidence="2">Antibiotic biosynthesis monooxygenase</fullName>
    </submittedName>
</protein>
<dbReference type="InterPro" id="IPR011008">
    <property type="entry name" value="Dimeric_a/b-barrel"/>
</dbReference>